<dbReference type="AlphaFoldDB" id="A0A5E6RAN4"/>
<name>A0A5E6RAN4_PSEFL</name>
<dbReference type="GO" id="GO:0019867">
    <property type="term" value="C:outer membrane"/>
    <property type="evidence" value="ECO:0007669"/>
    <property type="project" value="InterPro"/>
</dbReference>
<evidence type="ECO:0000313" key="3">
    <source>
        <dbReference type="Proteomes" id="UP000344274"/>
    </source>
</evidence>
<reference evidence="2 3" key="1">
    <citation type="submission" date="2019-09" db="EMBL/GenBank/DDBJ databases">
        <authorList>
            <person name="Chandra G."/>
            <person name="Truman W A."/>
        </authorList>
    </citation>
    <scope>NUCLEOTIDE SEQUENCE [LARGE SCALE GENOMIC DNA]</scope>
    <source>
        <strain evidence="2">PS673</strain>
    </source>
</reference>
<dbReference type="InterPro" id="IPR005546">
    <property type="entry name" value="Autotransporte_beta"/>
</dbReference>
<dbReference type="SUPFAM" id="SSF103515">
    <property type="entry name" value="Autotransporter"/>
    <property type="match status" value="1"/>
</dbReference>
<proteinExistence type="predicted"/>
<feature type="domain" description="Autotransporter" evidence="1">
    <location>
        <begin position="1"/>
        <end position="124"/>
    </location>
</feature>
<dbReference type="Proteomes" id="UP000344274">
    <property type="component" value="Unassembled WGS sequence"/>
</dbReference>
<dbReference type="PROSITE" id="PS51208">
    <property type="entry name" value="AUTOTRANSPORTER"/>
    <property type="match status" value="1"/>
</dbReference>
<dbReference type="EMBL" id="CABVHB010000008">
    <property type="protein sequence ID" value="VVM64782.1"/>
    <property type="molecule type" value="Genomic_DNA"/>
</dbReference>
<dbReference type="InterPro" id="IPR006315">
    <property type="entry name" value="OM_autotransptr_brl_dom"/>
</dbReference>
<evidence type="ECO:0000259" key="1">
    <source>
        <dbReference type="PROSITE" id="PS51208"/>
    </source>
</evidence>
<accession>A0A5E6RAN4</accession>
<evidence type="ECO:0000313" key="2">
    <source>
        <dbReference type="EMBL" id="VVM64782.1"/>
    </source>
</evidence>
<dbReference type="Gene3D" id="2.40.128.130">
    <property type="entry name" value="Autotransporter beta-domain"/>
    <property type="match status" value="1"/>
</dbReference>
<dbReference type="NCBIfam" id="TIGR01414">
    <property type="entry name" value="autotrans_barl"/>
    <property type="match status" value="1"/>
</dbReference>
<organism evidence="2 3">
    <name type="scientific">Pseudomonas fluorescens</name>
    <dbReference type="NCBI Taxonomy" id="294"/>
    <lineage>
        <taxon>Bacteria</taxon>
        <taxon>Pseudomonadati</taxon>
        <taxon>Pseudomonadota</taxon>
        <taxon>Gammaproteobacteria</taxon>
        <taxon>Pseudomonadales</taxon>
        <taxon>Pseudomonadaceae</taxon>
        <taxon>Pseudomonas</taxon>
    </lineage>
</organism>
<sequence length="124" mass="13569">MINQQIDMDSQNDGISKVSFDSQDYWTGRLGARLKGRYLVQNTPIEPYVRANAWRTFGGSDTVTYDDVDRIKSDHKSSSADLGVGVVARLSSTVSVYLAADYNTNLDTNALEGVSGNAGVRVSW</sequence>
<protein>
    <recommendedName>
        <fullName evidence="1">Autotransporter domain-containing protein</fullName>
    </recommendedName>
</protein>
<dbReference type="InterPro" id="IPR036709">
    <property type="entry name" value="Autotransporte_beta_dom_sf"/>
</dbReference>
<gene>
    <name evidence="2" type="ORF">PS673_01463</name>
</gene>
<dbReference type="Pfam" id="PF03797">
    <property type="entry name" value="Autotransporter"/>
    <property type="match status" value="1"/>
</dbReference>